<keyword evidence="2" id="KW-1185">Reference proteome</keyword>
<dbReference type="InterPro" id="IPR029052">
    <property type="entry name" value="Metallo-depent_PP-like"/>
</dbReference>
<accession>A0A7S5R853</accession>
<dbReference type="EMBL" id="MN988525">
    <property type="protein sequence ID" value="QIG72881.1"/>
    <property type="molecule type" value="Genomic_DNA"/>
</dbReference>
<reference evidence="1 2" key="1">
    <citation type="submission" date="2020-01" db="EMBL/GenBank/DDBJ databases">
        <title>Patterns of diversity and host range of bacteriophage communities associated with bean-nodulatin bacteria.</title>
        <authorList>
            <person name="Vann Cauwenberghe J."/>
            <person name="Santamaria R.I."/>
            <person name="Bustos P."/>
            <person name="Juarez S."/>
            <person name="Gonzalez V."/>
        </authorList>
    </citation>
    <scope>NUCLEOTIDE SEQUENCE [LARGE SCALE GENOMIC DNA]</scope>
    <source>
        <strain evidence="2">RHph</strain>
    </source>
</reference>
<evidence type="ECO:0000313" key="2">
    <source>
        <dbReference type="Proteomes" id="UP000655883"/>
    </source>
</evidence>
<protein>
    <submittedName>
        <fullName evidence="1">Constituent protein</fullName>
    </submittedName>
</protein>
<proteinExistence type="predicted"/>
<gene>
    <name evidence="1" type="ORF">EVB97_343</name>
</gene>
<name>A0A7S5R853_9CAUD</name>
<dbReference type="Proteomes" id="UP000655883">
    <property type="component" value="Segment"/>
</dbReference>
<sequence length="259" mass="28973">MIKSTDDKSQDVVVIADAHVSPKRSNERMTWIGRYLSANPSDCVVSIGDFLSLDSLSRHQLPGSKEDLERPTFMDDISAGEEALYMFDKEAPSHTEVERHITLGNHEDRAHREAKARPKECGHFGLLIEQLYARYNFNVSAYGKFLFLGGVGFTHVPFNTMGVPYKGKNVEAAIARDTLFSVVLGHTHRHRIHHEAKIGSNQSVQVFNVGTSLPDGEVEHYAGLSATGWTYGICRLRVGEGKIIDHQMISMKTLKEKYS</sequence>
<organism evidence="1 2">
    <name type="scientific">Rhizobium phage RHph_Y65</name>
    <dbReference type="NCBI Taxonomy" id="2509785"/>
    <lineage>
        <taxon>Viruses</taxon>
        <taxon>Duplodnaviria</taxon>
        <taxon>Heunggongvirae</taxon>
        <taxon>Uroviricota</taxon>
        <taxon>Caudoviricetes</taxon>
        <taxon>Kleczkowskaviridae</taxon>
        <taxon>Cuauhnahuacvirus</taxon>
        <taxon>Cuauhnahuacvirus Y65</taxon>
    </lineage>
</organism>
<evidence type="ECO:0000313" key="1">
    <source>
        <dbReference type="EMBL" id="QIG72881.1"/>
    </source>
</evidence>
<dbReference type="SUPFAM" id="SSF56300">
    <property type="entry name" value="Metallo-dependent phosphatases"/>
    <property type="match status" value="1"/>
</dbReference>